<feature type="transmembrane region" description="Helical" evidence="5">
    <location>
        <begin position="253"/>
        <end position="272"/>
    </location>
</feature>
<feature type="transmembrane region" description="Helical" evidence="5">
    <location>
        <begin position="351"/>
        <end position="375"/>
    </location>
</feature>
<evidence type="ECO:0000313" key="7">
    <source>
        <dbReference type="EMBL" id="TGN19957.1"/>
    </source>
</evidence>
<keyword evidence="7" id="KW-0436">Ligase</keyword>
<feature type="transmembrane region" description="Helical" evidence="5">
    <location>
        <begin position="112"/>
        <end position="131"/>
    </location>
</feature>
<comment type="subcellular location">
    <subcellularLocation>
        <location evidence="1">Membrane</location>
        <topology evidence="1">Multi-pass membrane protein</topology>
    </subcellularLocation>
</comment>
<dbReference type="PANTHER" id="PTHR37422">
    <property type="entry name" value="TEICHURONIC ACID BIOSYNTHESIS PROTEIN TUAE"/>
    <property type="match status" value="1"/>
</dbReference>
<dbReference type="PROSITE" id="PS51257">
    <property type="entry name" value="PROKAR_LIPOPROTEIN"/>
    <property type="match status" value="1"/>
</dbReference>
<feature type="transmembrane region" description="Helical" evidence="5">
    <location>
        <begin position="161"/>
        <end position="187"/>
    </location>
</feature>
<comment type="caution">
    <text evidence="7">The sequence shown here is derived from an EMBL/GenBank/DDBJ whole genome shotgun (WGS) entry which is preliminary data.</text>
</comment>
<feature type="domain" description="O-antigen ligase-related" evidence="6">
    <location>
        <begin position="208"/>
        <end position="367"/>
    </location>
</feature>
<dbReference type="PANTHER" id="PTHR37422:SF13">
    <property type="entry name" value="LIPOPOLYSACCHARIDE BIOSYNTHESIS PROTEIN PA4999-RELATED"/>
    <property type="match status" value="1"/>
</dbReference>
<dbReference type="EMBL" id="RQHW01000018">
    <property type="protein sequence ID" value="TGN19957.1"/>
    <property type="molecule type" value="Genomic_DNA"/>
</dbReference>
<feature type="transmembrane region" description="Helical" evidence="5">
    <location>
        <begin position="387"/>
        <end position="405"/>
    </location>
</feature>
<sequence length="433" mass="50073">MLYRIYLSFLTLSIISCAISVSISQLFLALSLITFLFLKEKPNFRTPLVLVLVCFYSWQFISLFYHFCAEGFDPLVLKRAFRDEMKDLFLLSAFFVIQGVKQEDHPKLHRAVWYFSLLILITGLVSLFSPIRLARIVSDLYKTSTSWPYTQHYGNISFLDIYLPIGLMNTHLTFGGLVSFIFPYYFFKVYESWKNEDSFRKIATYALLFLLLAAVYLFNNARSAMLGSIISLLVGFYILIFKEKNVSLNMIKNASIIALVGIGSIGIAYTQSDALKKVIKPLFGSEKHTDSGRSFIWDSTFPMIEKNPVFGIGPGAYQKEVEITRKEKEIEHKELAYFYEVTQRGHAHNDFFHLSAVFGLPQVLLYILLGAMILYGFTDNRVPKETMYWTLGLTGFFFSGLLQCYFQDDEVLIMFYYLLGYYHIFLRKEESTV</sequence>
<evidence type="ECO:0000313" key="8">
    <source>
        <dbReference type="Proteomes" id="UP000298058"/>
    </source>
</evidence>
<feature type="transmembrane region" description="Helical" evidence="5">
    <location>
        <begin position="224"/>
        <end position="241"/>
    </location>
</feature>
<dbReference type="Proteomes" id="UP000298058">
    <property type="component" value="Unassembled WGS sequence"/>
</dbReference>
<evidence type="ECO:0000256" key="4">
    <source>
        <dbReference type="ARBA" id="ARBA00023136"/>
    </source>
</evidence>
<feature type="transmembrane region" description="Helical" evidence="5">
    <location>
        <begin position="411"/>
        <end position="426"/>
    </location>
</feature>
<evidence type="ECO:0000256" key="3">
    <source>
        <dbReference type="ARBA" id="ARBA00022989"/>
    </source>
</evidence>
<dbReference type="RefSeq" id="WP_135759675.1">
    <property type="nucleotide sequence ID" value="NZ_RQHW01000018.1"/>
</dbReference>
<reference evidence="7" key="1">
    <citation type="journal article" date="2019" name="PLoS Negl. Trop. Dis.">
        <title>Revisiting the worldwide diversity of Leptospira species in the environment.</title>
        <authorList>
            <person name="Vincent A.T."/>
            <person name="Schiettekatte O."/>
            <person name="Bourhy P."/>
            <person name="Veyrier F.J."/>
            <person name="Picardeau M."/>
        </authorList>
    </citation>
    <scope>NUCLEOTIDE SEQUENCE [LARGE SCALE GENOMIC DNA]</scope>
    <source>
        <strain evidence="7">201300427</strain>
    </source>
</reference>
<proteinExistence type="predicted"/>
<feature type="transmembrane region" description="Helical" evidence="5">
    <location>
        <begin position="48"/>
        <end position="65"/>
    </location>
</feature>
<organism evidence="7 8">
    <name type="scientific">Leptospira idonii</name>
    <dbReference type="NCBI Taxonomy" id="1193500"/>
    <lineage>
        <taxon>Bacteria</taxon>
        <taxon>Pseudomonadati</taxon>
        <taxon>Spirochaetota</taxon>
        <taxon>Spirochaetia</taxon>
        <taxon>Leptospirales</taxon>
        <taxon>Leptospiraceae</taxon>
        <taxon>Leptospira</taxon>
    </lineage>
</organism>
<keyword evidence="4 5" id="KW-0472">Membrane</keyword>
<keyword evidence="3 5" id="KW-1133">Transmembrane helix</keyword>
<evidence type="ECO:0000259" key="6">
    <source>
        <dbReference type="Pfam" id="PF04932"/>
    </source>
</evidence>
<dbReference type="GO" id="GO:0016874">
    <property type="term" value="F:ligase activity"/>
    <property type="evidence" value="ECO:0007669"/>
    <property type="project" value="UniProtKB-KW"/>
</dbReference>
<evidence type="ECO:0000256" key="2">
    <source>
        <dbReference type="ARBA" id="ARBA00022692"/>
    </source>
</evidence>
<accession>A0A4R9M2J8</accession>
<name>A0A4R9M2J8_9LEPT</name>
<gene>
    <name evidence="7" type="ORF">EHS15_06160</name>
</gene>
<evidence type="ECO:0000256" key="5">
    <source>
        <dbReference type="SAM" id="Phobius"/>
    </source>
</evidence>
<feature type="transmembrane region" description="Helical" evidence="5">
    <location>
        <begin position="199"/>
        <end position="218"/>
    </location>
</feature>
<evidence type="ECO:0000256" key="1">
    <source>
        <dbReference type="ARBA" id="ARBA00004141"/>
    </source>
</evidence>
<dbReference type="InterPro" id="IPR051533">
    <property type="entry name" value="WaaL-like"/>
</dbReference>
<keyword evidence="8" id="KW-1185">Reference proteome</keyword>
<dbReference type="AlphaFoldDB" id="A0A4R9M2J8"/>
<dbReference type="GO" id="GO:0016020">
    <property type="term" value="C:membrane"/>
    <property type="evidence" value="ECO:0007669"/>
    <property type="project" value="UniProtKB-SubCell"/>
</dbReference>
<dbReference type="InterPro" id="IPR007016">
    <property type="entry name" value="O-antigen_ligase-rel_domated"/>
</dbReference>
<protein>
    <submittedName>
        <fullName evidence="7">O-antigen ligase domain-containing protein</fullName>
    </submittedName>
</protein>
<dbReference type="OrthoDB" id="345652at2"/>
<keyword evidence="2 5" id="KW-0812">Transmembrane</keyword>
<feature type="transmembrane region" description="Helical" evidence="5">
    <location>
        <begin position="6"/>
        <end position="36"/>
    </location>
</feature>
<dbReference type="Pfam" id="PF04932">
    <property type="entry name" value="Wzy_C"/>
    <property type="match status" value="1"/>
</dbReference>